<reference evidence="1 2" key="1">
    <citation type="submission" date="2019-02" db="EMBL/GenBank/DDBJ databases">
        <title>Pedobacter sp. RP-3-21 sp. nov., isolated from Arctic soil.</title>
        <authorList>
            <person name="Dahal R.H."/>
        </authorList>
    </citation>
    <scope>NUCLEOTIDE SEQUENCE [LARGE SCALE GENOMIC DNA]</scope>
    <source>
        <strain evidence="1 2">RP-3-21</strain>
    </source>
</reference>
<dbReference type="OrthoDB" id="761857at2"/>
<gene>
    <name evidence="1" type="ORF">EZ456_22630</name>
</gene>
<evidence type="ECO:0000313" key="2">
    <source>
        <dbReference type="Proteomes" id="UP000293925"/>
    </source>
</evidence>
<dbReference type="RefSeq" id="WP_131534120.1">
    <property type="nucleotide sequence ID" value="NZ_SJSO01000029.1"/>
</dbReference>
<dbReference type="EMBL" id="SJSO01000029">
    <property type="protein sequence ID" value="TCD17616.1"/>
    <property type="molecule type" value="Genomic_DNA"/>
</dbReference>
<dbReference type="Proteomes" id="UP000293925">
    <property type="component" value="Unassembled WGS sequence"/>
</dbReference>
<proteinExistence type="predicted"/>
<protein>
    <submittedName>
        <fullName evidence="1">RES domain-containing protein</fullName>
    </submittedName>
</protein>
<keyword evidence="2" id="KW-1185">Reference proteome</keyword>
<accession>A0A4R0PL63</accession>
<sequence>MNLNDINHTETLDVLKRLRLLDLEKVSNNEIFDLLTKLYKHIGVKHKLLKNRFVQRAVLLDGEPSDYFPMDVQRISYNPKGSSAGRANFEGESVFYASIATEIIEGYNCSALELIPRMDTGIRQYRIVIGNWLLQEDTEFVFIGGDSNLTYLSMEAKNRHNQLKDFVTSFKESALSLYAIDKFLCEEFSKEVPKEKPWLYKISAAYTSLLRQNGEKGLIYPSVKAAGAGLNLILFPDIVDEGLIKFERAVYGMYYVRDKEIINEYTMGASENCGKLIWHEVYHRLPGAIKDYYVGRSDYNRIANIPILNLDTEGKQAKIMK</sequence>
<name>A0A4R0PL63_9SPHI</name>
<organism evidence="1 2">
    <name type="scientific">Pedobacter psychrodurus</name>
    <dbReference type="NCBI Taxonomy" id="2530456"/>
    <lineage>
        <taxon>Bacteria</taxon>
        <taxon>Pseudomonadati</taxon>
        <taxon>Bacteroidota</taxon>
        <taxon>Sphingobacteriia</taxon>
        <taxon>Sphingobacteriales</taxon>
        <taxon>Sphingobacteriaceae</taxon>
        <taxon>Pedobacter</taxon>
    </lineage>
</organism>
<evidence type="ECO:0000313" key="1">
    <source>
        <dbReference type="EMBL" id="TCD17616.1"/>
    </source>
</evidence>
<comment type="caution">
    <text evidence="1">The sequence shown here is derived from an EMBL/GenBank/DDBJ whole genome shotgun (WGS) entry which is preliminary data.</text>
</comment>
<dbReference type="AlphaFoldDB" id="A0A4R0PL63"/>